<dbReference type="AlphaFoldDB" id="S7PXM6"/>
<evidence type="ECO:0000259" key="5">
    <source>
        <dbReference type="PROSITE" id="PS50865"/>
    </source>
</evidence>
<evidence type="ECO:0000313" key="7">
    <source>
        <dbReference type="Proteomes" id="UP000030669"/>
    </source>
</evidence>
<keyword evidence="3" id="KW-0862">Zinc</keyword>
<dbReference type="EMBL" id="KB469308">
    <property type="protein sequence ID" value="EPQ52052.1"/>
    <property type="molecule type" value="Genomic_DNA"/>
</dbReference>
<keyword evidence="7" id="KW-1185">Reference proteome</keyword>
<dbReference type="HOGENOM" id="CLU_866130_0_0_1"/>
<dbReference type="InterPro" id="IPR024119">
    <property type="entry name" value="TF_DEAF-1"/>
</dbReference>
<evidence type="ECO:0000313" key="6">
    <source>
        <dbReference type="EMBL" id="EPQ52052.1"/>
    </source>
</evidence>
<dbReference type="Gene3D" id="6.10.140.2220">
    <property type="match status" value="1"/>
</dbReference>
<dbReference type="PANTHER" id="PTHR10237:SF14">
    <property type="entry name" value="MYND-TYPE DOMAIN-CONTAINING PROTEIN"/>
    <property type="match status" value="1"/>
</dbReference>
<feature type="domain" description="MYND-type" evidence="5">
    <location>
        <begin position="97"/>
        <end position="133"/>
    </location>
</feature>
<gene>
    <name evidence="6" type="ORF">GLOTRDRAFT_122782</name>
</gene>
<dbReference type="Pfam" id="PF01753">
    <property type="entry name" value="zf-MYND"/>
    <property type="match status" value="1"/>
</dbReference>
<dbReference type="OrthoDB" id="341421at2759"/>
<dbReference type="SUPFAM" id="SSF144232">
    <property type="entry name" value="HIT/MYND zinc finger-like"/>
    <property type="match status" value="1"/>
</dbReference>
<dbReference type="GO" id="GO:0005634">
    <property type="term" value="C:nucleus"/>
    <property type="evidence" value="ECO:0007669"/>
    <property type="project" value="TreeGrafter"/>
</dbReference>
<dbReference type="InterPro" id="IPR002893">
    <property type="entry name" value="Znf_MYND"/>
</dbReference>
<dbReference type="GO" id="GO:0008270">
    <property type="term" value="F:zinc ion binding"/>
    <property type="evidence" value="ECO:0007669"/>
    <property type="project" value="UniProtKB-KW"/>
</dbReference>
<dbReference type="PROSITE" id="PS50865">
    <property type="entry name" value="ZF_MYND_2"/>
    <property type="match status" value="1"/>
</dbReference>
<accession>S7PXM6</accession>
<proteinExistence type="predicted"/>
<dbReference type="PANTHER" id="PTHR10237">
    <property type="entry name" value="DEFORMED EPIDERMAL AUTOREGULATORY FACTOR 1 HOMOLOG SUPPRESSIN"/>
    <property type="match status" value="1"/>
</dbReference>
<evidence type="ECO:0000256" key="3">
    <source>
        <dbReference type="ARBA" id="ARBA00022833"/>
    </source>
</evidence>
<dbReference type="GO" id="GO:0000981">
    <property type="term" value="F:DNA-binding transcription factor activity, RNA polymerase II-specific"/>
    <property type="evidence" value="ECO:0007669"/>
    <property type="project" value="TreeGrafter"/>
</dbReference>
<dbReference type="GeneID" id="19300878"/>
<dbReference type="Proteomes" id="UP000030669">
    <property type="component" value="Unassembled WGS sequence"/>
</dbReference>
<evidence type="ECO:0000256" key="2">
    <source>
        <dbReference type="ARBA" id="ARBA00022771"/>
    </source>
</evidence>
<evidence type="ECO:0000256" key="1">
    <source>
        <dbReference type="ARBA" id="ARBA00022723"/>
    </source>
</evidence>
<keyword evidence="1" id="KW-0479">Metal-binding</keyword>
<dbReference type="PROSITE" id="PS01360">
    <property type="entry name" value="ZF_MYND_1"/>
    <property type="match status" value="1"/>
</dbReference>
<evidence type="ECO:0000256" key="4">
    <source>
        <dbReference type="PROSITE-ProRule" id="PRU00134"/>
    </source>
</evidence>
<organism evidence="6 7">
    <name type="scientific">Gloeophyllum trabeum (strain ATCC 11539 / FP-39264 / Madison 617)</name>
    <name type="common">Brown rot fungus</name>
    <dbReference type="NCBI Taxonomy" id="670483"/>
    <lineage>
        <taxon>Eukaryota</taxon>
        <taxon>Fungi</taxon>
        <taxon>Dikarya</taxon>
        <taxon>Basidiomycota</taxon>
        <taxon>Agaricomycotina</taxon>
        <taxon>Agaricomycetes</taxon>
        <taxon>Gloeophyllales</taxon>
        <taxon>Gloeophyllaceae</taxon>
        <taxon>Gloeophyllum</taxon>
    </lineage>
</organism>
<dbReference type="KEGG" id="gtr:GLOTRDRAFT_122782"/>
<reference evidence="6 7" key="1">
    <citation type="journal article" date="2012" name="Science">
        <title>The Paleozoic origin of enzymatic lignin decomposition reconstructed from 31 fungal genomes.</title>
        <authorList>
            <person name="Floudas D."/>
            <person name="Binder M."/>
            <person name="Riley R."/>
            <person name="Barry K."/>
            <person name="Blanchette R.A."/>
            <person name="Henrissat B."/>
            <person name="Martinez A.T."/>
            <person name="Otillar R."/>
            <person name="Spatafora J.W."/>
            <person name="Yadav J.S."/>
            <person name="Aerts A."/>
            <person name="Benoit I."/>
            <person name="Boyd A."/>
            <person name="Carlson A."/>
            <person name="Copeland A."/>
            <person name="Coutinho P.M."/>
            <person name="de Vries R.P."/>
            <person name="Ferreira P."/>
            <person name="Findley K."/>
            <person name="Foster B."/>
            <person name="Gaskell J."/>
            <person name="Glotzer D."/>
            <person name="Gorecki P."/>
            <person name="Heitman J."/>
            <person name="Hesse C."/>
            <person name="Hori C."/>
            <person name="Igarashi K."/>
            <person name="Jurgens J.A."/>
            <person name="Kallen N."/>
            <person name="Kersten P."/>
            <person name="Kohler A."/>
            <person name="Kuees U."/>
            <person name="Kumar T.K.A."/>
            <person name="Kuo A."/>
            <person name="LaButti K."/>
            <person name="Larrondo L.F."/>
            <person name="Lindquist E."/>
            <person name="Ling A."/>
            <person name="Lombard V."/>
            <person name="Lucas S."/>
            <person name="Lundell T."/>
            <person name="Martin R."/>
            <person name="McLaughlin D.J."/>
            <person name="Morgenstern I."/>
            <person name="Morin E."/>
            <person name="Murat C."/>
            <person name="Nagy L.G."/>
            <person name="Nolan M."/>
            <person name="Ohm R.A."/>
            <person name="Patyshakuliyeva A."/>
            <person name="Rokas A."/>
            <person name="Ruiz-Duenas F.J."/>
            <person name="Sabat G."/>
            <person name="Salamov A."/>
            <person name="Samejima M."/>
            <person name="Schmutz J."/>
            <person name="Slot J.C."/>
            <person name="St John F."/>
            <person name="Stenlid J."/>
            <person name="Sun H."/>
            <person name="Sun S."/>
            <person name="Syed K."/>
            <person name="Tsang A."/>
            <person name="Wiebenga A."/>
            <person name="Young D."/>
            <person name="Pisabarro A."/>
            <person name="Eastwood D.C."/>
            <person name="Martin F."/>
            <person name="Cullen D."/>
            <person name="Grigoriev I.V."/>
            <person name="Hibbett D.S."/>
        </authorList>
    </citation>
    <scope>NUCLEOTIDE SEQUENCE [LARGE SCALE GENOMIC DNA]</scope>
    <source>
        <strain evidence="6 7">ATCC 11539</strain>
    </source>
</reference>
<protein>
    <recommendedName>
        <fullName evidence="5">MYND-type domain-containing protein</fullName>
    </recommendedName>
</protein>
<dbReference type="RefSeq" id="XP_007869252.1">
    <property type="nucleotide sequence ID" value="XM_007871061.1"/>
</dbReference>
<sequence>MTEQKLDELLRQFASELSLQDAPPPEKKVWNATETARKGLVDKRRWTRDDEERIPKFVRKTMNAWTKEERESIWDEDGYMREECQAMFEVDLDAKDCAICGTMTRNKCSRCKKVYYCTKDCQRADWKSHKPTCGKPDPAPASSPQDTSRILALLEQNKRPHVSVRALLDAWLAKCPHGGYVMVIDQNETHHFNLGVEARGLRVYWVMRFHGKPKGMDQKNRIVPGEEDQADVAGYITGFIQRIAKKSGRIIVQCDFHTAHPTDFNLDLSLGSWSTVVHRVAEVDWLGGKNYRVEQLNPEALKASDAQRGAFQGPMDRVYEW</sequence>
<keyword evidence="2 4" id="KW-0863">Zinc-finger</keyword>
<name>S7PXM6_GLOTA</name>